<feature type="compositionally biased region" description="Basic and acidic residues" evidence="1">
    <location>
        <begin position="169"/>
        <end position="180"/>
    </location>
</feature>
<proteinExistence type="predicted"/>
<name>A0ABU8XPR7_9PROT</name>
<keyword evidence="4" id="KW-1185">Reference proteome</keyword>
<feature type="region of interest" description="Disordered" evidence="1">
    <location>
        <begin position="169"/>
        <end position="226"/>
    </location>
</feature>
<evidence type="ECO:0000259" key="2">
    <source>
        <dbReference type="Pfam" id="PF22262"/>
    </source>
</evidence>
<reference evidence="3 4" key="1">
    <citation type="submission" date="2024-01" db="EMBL/GenBank/DDBJ databases">
        <title>Multi-omics insights into the function and evolution of sodium benzoate biodegradation pathways in Benzoatithermus flavus gen. nov., sp. nov. from hot spring.</title>
        <authorList>
            <person name="Hu C.-J."/>
            <person name="Li W.-J."/>
        </authorList>
    </citation>
    <scope>NUCLEOTIDE SEQUENCE [LARGE SCALE GENOMIC DNA]</scope>
    <source>
        <strain evidence="3 4">SYSU G07066</strain>
    </source>
</reference>
<sequence>MADLQLAMVLRADATELVEKVGRARDELGRFVATAKNGAEELGKVGGAGQQAGEGIGAATRGLLGFNIEAGKANQVLSQLPLQLNDLFVQLASGQGFLTAFVQQGSQVAPILSPWAGVALAAAGGLAALVSAFADYEEAADPIAALNERLDGSVKDLSETIDGHIRRMREASDAVRDQERSALGSPPQPCRAQGDVPRRRLLRVPDRGGEPGGGLAPSRPGPGLMRRRPDWKLRLMRWLDTQRRVGFAYGLHDCAMFASGALEAMTGEDPAASWRGTYGSRDEAEAVLADHGGLAALVTALIGPPRPEAAAARQGDVGLIRVAEAGMETLCVVTSRGLAAKTARGVAYLPRTLLVTSWPVGEDHG</sequence>
<comment type="caution">
    <text evidence="3">The sequence shown here is derived from an EMBL/GenBank/DDBJ whole genome shotgun (WGS) entry which is preliminary data.</text>
</comment>
<evidence type="ECO:0000256" key="1">
    <source>
        <dbReference type="SAM" id="MobiDB-lite"/>
    </source>
</evidence>
<evidence type="ECO:0000313" key="3">
    <source>
        <dbReference type="EMBL" id="MEK0082861.1"/>
    </source>
</evidence>
<accession>A0ABU8XPR7</accession>
<dbReference type="Proteomes" id="UP001375743">
    <property type="component" value="Unassembled WGS sequence"/>
</dbReference>
<dbReference type="InterPro" id="IPR053802">
    <property type="entry name" value="DUF6950"/>
</dbReference>
<feature type="domain" description="DUF6950" evidence="2">
    <location>
        <begin position="226"/>
        <end position="360"/>
    </location>
</feature>
<dbReference type="RefSeq" id="WP_418158713.1">
    <property type="nucleotide sequence ID" value="NZ_JBBLZC010000005.1"/>
</dbReference>
<dbReference type="EMBL" id="JBBLZC010000005">
    <property type="protein sequence ID" value="MEK0082861.1"/>
    <property type="molecule type" value="Genomic_DNA"/>
</dbReference>
<dbReference type="Pfam" id="PF22262">
    <property type="entry name" value="DUF6950"/>
    <property type="match status" value="1"/>
</dbReference>
<protein>
    <recommendedName>
        <fullName evidence="2">DUF6950 domain-containing protein</fullName>
    </recommendedName>
</protein>
<gene>
    <name evidence="3" type="ORF">U1T56_06845</name>
</gene>
<evidence type="ECO:0000313" key="4">
    <source>
        <dbReference type="Proteomes" id="UP001375743"/>
    </source>
</evidence>
<organism evidence="3 4">
    <name type="scientific">Benzoatithermus flavus</name>
    <dbReference type="NCBI Taxonomy" id="3108223"/>
    <lineage>
        <taxon>Bacteria</taxon>
        <taxon>Pseudomonadati</taxon>
        <taxon>Pseudomonadota</taxon>
        <taxon>Alphaproteobacteria</taxon>
        <taxon>Geminicoccales</taxon>
        <taxon>Geminicoccaceae</taxon>
        <taxon>Benzoatithermus</taxon>
    </lineage>
</organism>